<evidence type="ECO:0008006" key="3">
    <source>
        <dbReference type="Google" id="ProtNLM"/>
    </source>
</evidence>
<dbReference type="AlphaFoldDB" id="A0A8J2XIK1"/>
<evidence type="ECO:0000313" key="2">
    <source>
        <dbReference type="Proteomes" id="UP000616114"/>
    </source>
</evidence>
<dbReference type="InterPro" id="IPR021391">
    <property type="entry name" value="DUF3027"/>
</dbReference>
<dbReference type="RefSeq" id="WP_188549235.1">
    <property type="nucleotide sequence ID" value="NZ_BMFY01000001.1"/>
</dbReference>
<reference evidence="1" key="1">
    <citation type="journal article" date="2014" name="Int. J. Syst. Evol. Microbiol.">
        <title>Complete genome sequence of Corynebacterium casei LMG S-19264T (=DSM 44701T), isolated from a smear-ripened cheese.</title>
        <authorList>
            <consortium name="US DOE Joint Genome Institute (JGI-PGF)"/>
            <person name="Walter F."/>
            <person name="Albersmeier A."/>
            <person name="Kalinowski J."/>
            <person name="Ruckert C."/>
        </authorList>
    </citation>
    <scope>NUCLEOTIDE SEQUENCE</scope>
    <source>
        <strain evidence="1">CGMCC 1.12785</strain>
    </source>
</reference>
<comment type="caution">
    <text evidence="1">The sequence shown here is derived from an EMBL/GenBank/DDBJ whole genome shotgun (WGS) entry which is preliminary data.</text>
</comment>
<dbReference type="Pfam" id="PF11228">
    <property type="entry name" value="DUF3027"/>
    <property type="match status" value="1"/>
</dbReference>
<name>A0A8J2XIK1_9MICO</name>
<keyword evidence="2" id="KW-1185">Reference proteome</keyword>
<organism evidence="1 2">
    <name type="scientific">Sediminivirga luteola</name>
    <dbReference type="NCBI Taxonomy" id="1774748"/>
    <lineage>
        <taxon>Bacteria</taxon>
        <taxon>Bacillati</taxon>
        <taxon>Actinomycetota</taxon>
        <taxon>Actinomycetes</taxon>
        <taxon>Micrococcales</taxon>
        <taxon>Brevibacteriaceae</taxon>
        <taxon>Sediminivirga</taxon>
    </lineage>
</organism>
<gene>
    <name evidence="1" type="ORF">GCM10011333_02980</name>
</gene>
<proteinExistence type="predicted"/>
<dbReference type="Proteomes" id="UP000616114">
    <property type="component" value="Unassembled WGS sequence"/>
</dbReference>
<protein>
    <recommendedName>
        <fullName evidence="3">DUF3027 family protein</fullName>
    </recommendedName>
</protein>
<sequence>MKAAKPDAVLAEATVLARQAIEEIAPASEIGEHQGVRAEGQRLVSHYFACTAPGYRGWSWVAVLARVPRSKKATVCETALLPGDDALISPPWVPWEKRLEPGDLRPEDTLPRLDADPALQPGYEQTGAGQEDYEDVTDIDRLAFFELGLGRERVLSPEGLRRAAERWQDSERGPRGEYSRHAEKNCGSCGYLLPIAGGLRQQFGICASEWSPHDGKVVSLDAGCGAHSETDVVHETREPAQPMIDDLGRGLEPTSLR</sequence>
<evidence type="ECO:0000313" key="1">
    <source>
        <dbReference type="EMBL" id="GGA03646.1"/>
    </source>
</evidence>
<reference evidence="1" key="2">
    <citation type="submission" date="2020-09" db="EMBL/GenBank/DDBJ databases">
        <authorList>
            <person name="Sun Q."/>
            <person name="Zhou Y."/>
        </authorList>
    </citation>
    <scope>NUCLEOTIDE SEQUENCE</scope>
    <source>
        <strain evidence="1">CGMCC 1.12785</strain>
    </source>
</reference>
<dbReference type="EMBL" id="BMFY01000001">
    <property type="protein sequence ID" value="GGA03646.1"/>
    <property type="molecule type" value="Genomic_DNA"/>
</dbReference>
<accession>A0A8J2XIK1</accession>